<protein>
    <submittedName>
        <fullName evidence="1">Uncharacterized protein</fullName>
    </submittedName>
</protein>
<reference evidence="1" key="1">
    <citation type="submission" date="2019-09" db="EMBL/GenBank/DDBJ databases">
        <title>Characterisation of the sponge microbiome using genome-centric metagenomics.</title>
        <authorList>
            <person name="Engelberts J.P."/>
            <person name="Robbins S.J."/>
            <person name="De Goeij J.M."/>
            <person name="Aranda M."/>
            <person name="Bell S.C."/>
            <person name="Webster N.S."/>
        </authorList>
    </citation>
    <scope>NUCLEOTIDE SEQUENCE</scope>
    <source>
        <strain evidence="1">SB0664_bin_27</strain>
    </source>
</reference>
<dbReference type="AlphaFoldDB" id="A0A6B0YWP4"/>
<proteinExistence type="predicted"/>
<sequence length="273" mass="30478">MIRKVCVDAALHGVDVNVLTDKVRSIGAAAYIDTSGAALGETLARGWGQAVEAAMDDHFLSNEEKRALNRYRAQHNLGAHHLDGSGHFTLFRMMNLLNALSEHGVVPRFDRRQVRPPFNLMKSEELLWMFGGTDYLEEVTKREFRGGSLGVSFRVANGVYIRPGAFRGRSVATSSMQHTDSGILGVTTKHIYFKGNRKSFRVRLEKIVSFDPYRDGLGIMRDTARAKPEVFRMGETDAWFFLNIIDAVMSMDSVRLPKAGDPTLDEIVNGELV</sequence>
<dbReference type="EMBL" id="VXRG01000157">
    <property type="protein sequence ID" value="MXY95504.1"/>
    <property type="molecule type" value="Genomic_DNA"/>
</dbReference>
<accession>A0A6B0YWP4</accession>
<comment type="caution">
    <text evidence="1">The sequence shown here is derived from an EMBL/GenBank/DDBJ whole genome shotgun (WGS) entry which is preliminary data.</text>
</comment>
<name>A0A6B0YWP4_9CHLR</name>
<evidence type="ECO:0000313" key="1">
    <source>
        <dbReference type="EMBL" id="MXY95504.1"/>
    </source>
</evidence>
<gene>
    <name evidence="1" type="ORF">F4Y42_18870</name>
</gene>
<organism evidence="1">
    <name type="scientific">Caldilineaceae bacterium SB0664_bin_27</name>
    <dbReference type="NCBI Taxonomy" id="2605260"/>
    <lineage>
        <taxon>Bacteria</taxon>
        <taxon>Bacillati</taxon>
        <taxon>Chloroflexota</taxon>
        <taxon>Caldilineae</taxon>
        <taxon>Caldilineales</taxon>
        <taxon>Caldilineaceae</taxon>
    </lineage>
</organism>